<evidence type="ECO:0000313" key="1">
    <source>
        <dbReference type="EMBL" id="KAJ1361267.1"/>
    </source>
</evidence>
<reference evidence="1" key="1">
    <citation type="submission" date="2021-06" db="EMBL/GenBank/DDBJ databases">
        <title>Parelaphostrongylus tenuis whole genome reference sequence.</title>
        <authorList>
            <person name="Garwood T.J."/>
            <person name="Larsen P.A."/>
            <person name="Fountain-Jones N.M."/>
            <person name="Garbe J.R."/>
            <person name="Macchietto M.G."/>
            <person name="Kania S.A."/>
            <person name="Gerhold R.W."/>
            <person name="Richards J.E."/>
            <person name="Wolf T.M."/>
        </authorList>
    </citation>
    <scope>NUCLEOTIDE SEQUENCE</scope>
    <source>
        <strain evidence="1">MNPRO001-30</strain>
        <tissue evidence="1">Meninges</tissue>
    </source>
</reference>
<gene>
    <name evidence="1" type="ORF">KIN20_020482</name>
</gene>
<proteinExistence type="predicted"/>
<comment type="caution">
    <text evidence="1">The sequence shown here is derived from an EMBL/GenBank/DDBJ whole genome shotgun (WGS) entry which is preliminary data.</text>
</comment>
<dbReference type="AlphaFoldDB" id="A0AAD5N466"/>
<evidence type="ECO:0000313" key="2">
    <source>
        <dbReference type="Proteomes" id="UP001196413"/>
    </source>
</evidence>
<name>A0AAD5N466_PARTN</name>
<accession>A0AAD5N466</accession>
<protein>
    <submittedName>
        <fullName evidence="1">Uncharacterized protein</fullName>
    </submittedName>
</protein>
<dbReference type="EMBL" id="JAHQIW010004149">
    <property type="protein sequence ID" value="KAJ1361267.1"/>
    <property type="molecule type" value="Genomic_DNA"/>
</dbReference>
<organism evidence="1 2">
    <name type="scientific">Parelaphostrongylus tenuis</name>
    <name type="common">Meningeal worm</name>
    <dbReference type="NCBI Taxonomy" id="148309"/>
    <lineage>
        <taxon>Eukaryota</taxon>
        <taxon>Metazoa</taxon>
        <taxon>Ecdysozoa</taxon>
        <taxon>Nematoda</taxon>
        <taxon>Chromadorea</taxon>
        <taxon>Rhabditida</taxon>
        <taxon>Rhabditina</taxon>
        <taxon>Rhabditomorpha</taxon>
        <taxon>Strongyloidea</taxon>
        <taxon>Metastrongylidae</taxon>
        <taxon>Parelaphostrongylus</taxon>
    </lineage>
</organism>
<sequence length="98" mass="11306">MRLPPKLTDDRYDRLRRLYLVVSGLQKRCQVVFETSIARKTCEGAVFAVPVMSALADEYGRRPITLTAMTVSDQPRLRALIAYALIWAFNIRFARMQQ</sequence>
<keyword evidence="2" id="KW-1185">Reference proteome</keyword>
<dbReference type="Proteomes" id="UP001196413">
    <property type="component" value="Unassembled WGS sequence"/>
</dbReference>